<proteinExistence type="predicted"/>
<dbReference type="EMBL" id="NAJQ01000051">
    <property type="protein sequence ID" value="TKA81470.1"/>
    <property type="molecule type" value="Genomic_DNA"/>
</dbReference>
<accession>A0A4U0XUS3</accession>
<keyword evidence="2" id="KW-1185">Reference proteome</keyword>
<protein>
    <submittedName>
        <fullName evidence="1">Uncharacterized protein</fullName>
    </submittedName>
</protein>
<name>A0A4U0XUS3_9PEZI</name>
<dbReference type="Proteomes" id="UP000309340">
    <property type="component" value="Unassembled WGS sequence"/>
</dbReference>
<evidence type="ECO:0000313" key="1">
    <source>
        <dbReference type="EMBL" id="TKA81470.1"/>
    </source>
</evidence>
<evidence type="ECO:0000313" key="2">
    <source>
        <dbReference type="Proteomes" id="UP000309340"/>
    </source>
</evidence>
<gene>
    <name evidence="1" type="ORF">B0A55_02942</name>
</gene>
<comment type="caution">
    <text evidence="1">The sequence shown here is derived from an EMBL/GenBank/DDBJ whole genome shotgun (WGS) entry which is preliminary data.</text>
</comment>
<dbReference type="OrthoDB" id="3841656at2759"/>
<reference evidence="1 2" key="1">
    <citation type="submission" date="2017-03" db="EMBL/GenBank/DDBJ databases">
        <title>Genomes of endolithic fungi from Antarctica.</title>
        <authorList>
            <person name="Coleine C."/>
            <person name="Masonjones S."/>
            <person name="Stajich J.E."/>
        </authorList>
    </citation>
    <scope>NUCLEOTIDE SEQUENCE [LARGE SCALE GENOMIC DNA]</scope>
    <source>
        <strain evidence="1 2">CCFEE 5184</strain>
    </source>
</reference>
<sequence length="217" mass="24019">MADEQHTPGLLRLPRELRNMIYEYTMPTPPVVLIRAETIAATPTSEAILRFHPHLTPLAYVYRELSDEYPQQYFQNRAFYFTESIMRPRVMDAFLARYGEAAKAIKSAKVYTMLTLTQAVQPQYHFFKIRCQMTESDGAVIVRGLSSTDQLVGGVNNGLCCCSLLQLAAQGTVETGSLFGILRAFVHHAAAHDGYPIAGAESCTSCGKHKGSFAYGG</sequence>
<organism evidence="1 2">
    <name type="scientific">Friedmanniomyces simplex</name>
    <dbReference type="NCBI Taxonomy" id="329884"/>
    <lineage>
        <taxon>Eukaryota</taxon>
        <taxon>Fungi</taxon>
        <taxon>Dikarya</taxon>
        <taxon>Ascomycota</taxon>
        <taxon>Pezizomycotina</taxon>
        <taxon>Dothideomycetes</taxon>
        <taxon>Dothideomycetidae</taxon>
        <taxon>Mycosphaerellales</taxon>
        <taxon>Teratosphaeriaceae</taxon>
        <taxon>Friedmanniomyces</taxon>
    </lineage>
</organism>
<dbReference type="AlphaFoldDB" id="A0A4U0XUS3"/>